<dbReference type="Proteomes" id="UP000177190">
    <property type="component" value="Unassembled WGS sequence"/>
</dbReference>
<dbReference type="GO" id="GO:0006508">
    <property type="term" value="P:proteolysis"/>
    <property type="evidence" value="ECO:0007669"/>
    <property type="project" value="UniProtKB-KW"/>
</dbReference>
<evidence type="ECO:0000256" key="1">
    <source>
        <dbReference type="ARBA" id="ARBA00006534"/>
    </source>
</evidence>
<evidence type="ECO:0000313" key="7">
    <source>
        <dbReference type="EMBL" id="OGZ63978.1"/>
    </source>
</evidence>
<dbReference type="GO" id="GO:0008236">
    <property type="term" value="F:serine-type peptidase activity"/>
    <property type="evidence" value="ECO:0007669"/>
    <property type="project" value="UniProtKB-KW"/>
</dbReference>
<name>A0A1G2HQ28_9BACT</name>
<dbReference type="EMBL" id="MHOM01000028">
    <property type="protein sequence ID" value="OGZ63978.1"/>
    <property type="molecule type" value="Genomic_DNA"/>
</dbReference>
<dbReference type="Pfam" id="PF03575">
    <property type="entry name" value="Peptidase_S51"/>
    <property type="match status" value="1"/>
</dbReference>
<dbReference type="STRING" id="1802200.A2812_02245"/>
<gene>
    <name evidence="7" type="ORF">A2812_02245</name>
</gene>
<feature type="signal peptide" evidence="6">
    <location>
        <begin position="1"/>
        <end position="23"/>
    </location>
</feature>
<dbReference type="InterPro" id="IPR005320">
    <property type="entry name" value="Peptidase_S51"/>
</dbReference>
<reference evidence="7 8" key="1">
    <citation type="journal article" date="2016" name="Nat. Commun.">
        <title>Thousands of microbial genomes shed light on interconnected biogeochemical processes in an aquifer system.</title>
        <authorList>
            <person name="Anantharaman K."/>
            <person name="Brown C.T."/>
            <person name="Hug L.A."/>
            <person name="Sharon I."/>
            <person name="Castelle C.J."/>
            <person name="Probst A.J."/>
            <person name="Thomas B.C."/>
            <person name="Singh A."/>
            <person name="Wilkins M.J."/>
            <person name="Karaoz U."/>
            <person name="Brodie E.L."/>
            <person name="Williams K.H."/>
            <person name="Hubbard S.S."/>
            <person name="Banfield J.F."/>
        </authorList>
    </citation>
    <scope>NUCLEOTIDE SEQUENCE [LARGE SCALE GENOMIC DNA]</scope>
</reference>
<evidence type="ECO:0000256" key="6">
    <source>
        <dbReference type="SAM" id="SignalP"/>
    </source>
</evidence>
<sequence length="434" mass="49327">MQKITLSLAFVFTLLTAGTIAWSHQPQLIYQKQGNIEISNPEVSQAFYDELKEAPKNYFVSSEKDFNLYVNLLVPEIVNPDGRYSANIFLIENDKEKKIASIDGNSIEWEEFYEPFGREYYLKGPEFEEQVLAGKYKIEVFSDNNIGKYVLAAGKEESFNAVSLINLFWRIPLLKISFFKTSVLQFFLTPVGIAGIGALGAIIIIFAVLNYIFVLIGDAIKHRKAKTLLLTSAGMEMKGEIAKLLQKPAYDITVAFVTTAAKPEEDILYLQKDFEAMKEMGFNVQEVDIEQKTERELSEIFQLKDIVFVEGGNTFYLLKAMRKCNFKKVIRRFLKQGKVYIGASAGSIVTGKTIKTAGWKSGDKNLVKLKNLKGLNLVPFDIFVHYQPEHGETIKKKMPWKWQRRKLKILTDQQAILVQGRQVVLIGEGDKIVI</sequence>
<keyword evidence="5" id="KW-0812">Transmembrane</keyword>
<keyword evidence="2" id="KW-0645">Protease</keyword>
<comment type="similarity">
    <text evidence="1">Belongs to the peptidase S51 family.</text>
</comment>
<keyword evidence="4" id="KW-0720">Serine protease</keyword>
<proteinExistence type="inferred from homology"/>
<evidence type="ECO:0008006" key="9">
    <source>
        <dbReference type="Google" id="ProtNLM"/>
    </source>
</evidence>
<keyword evidence="5" id="KW-1133">Transmembrane helix</keyword>
<accession>A0A1G2HQ28</accession>
<dbReference type="AlphaFoldDB" id="A0A1G2HQ28"/>
<evidence type="ECO:0000256" key="5">
    <source>
        <dbReference type="SAM" id="Phobius"/>
    </source>
</evidence>
<keyword evidence="3" id="KW-0378">Hydrolase</keyword>
<feature type="transmembrane region" description="Helical" evidence="5">
    <location>
        <begin position="187"/>
        <end position="216"/>
    </location>
</feature>
<evidence type="ECO:0000256" key="4">
    <source>
        <dbReference type="ARBA" id="ARBA00022825"/>
    </source>
</evidence>
<dbReference type="PANTHER" id="PTHR20842">
    <property type="entry name" value="PROTEASE S51 ALPHA-ASPARTYL DIPEPTIDASE"/>
    <property type="match status" value="1"/>
</dbReference>
<dbReference type="PANTHER" id="PTHR20842:SF0">
    <property type="entry name" value="ALPHA-ASPARTYL DIPEPTIDASE"/>
    <property type="match status" value="1"/>
</dbReference>
<evidence type="ECO:0000256" key="3">
    <source>
        <dbReference type="ARBA" id="ARBA00022801"/>
    </source>
</evidence>
<protein>
    <recommendedName>
        <fullName evidence="9">Peptidase S51 dipeptidase E</fullName>
    </recommendedName>
</protein>
<organism evidence="7 8">
    <name type="scientific">Candidatus Staskawiczbacteria bacterium RIFCSPHIGHO2_01_FULL_36_16</name>
    <dbReference type="NCBI Taxonomy" id="1802200"/>
    <lineage>
        <taxon>Bacteria</taxon>
        <taxon>Candidatus Staskawicziibacteriota</taxon>
    </lineage>
</organism>
<dbReference type="Gene3D" id="3.40.50.880">
    <property type="match status" value="1"/>
</dbReference>
<comment type="caution">
    <text evidence="7">The sequence shown here is derived from an EMBL/GenBank/DDBJ whole genome shotgun (WGS) entry which is preliminary data.</text>
</comment>
<evidence type="ECO:0000313" key="8">
    <source>
        <dbReference type="Proteomes" id="UP000177190"/>
    </source>
</evidence>
<keyword evidence="5" id="KW-0472">Membrane</keyword>
<dbReference type="InterPro" id="IPR029062">
    <property type="entry name" value="Class_I_gatase-like"/>
</dbReference>
<dbReference type="SUPFAM" id="SSF52317">
    <property type="entry name" value="Class I glutamine amidotransferase-like"/>
    <property type="match status" value="1"/>
</dbReference>
<keyword evidence="6" id="KW-0732">Signal</keyword>
<feature type="chain" id="PRO_5009583152" description="Peptidase S51 dipeptidase E" evidence="6">
    <location>
        <begin position="24"/>
        <end position="434"/>
    </location>
</feature>
<evidence type="ECO:0000256" key="2">
    <source>
        <dbReference type="ARBA" id="ARBA00022670"/>
    </source>
</evidence>